<reference evidence="3 4" key="1">
    <citation type="submission" date="2018-06" db="EMBL/GenBank/DDBJ databases">
        <title>The Genome of Cuscuta australis (Dodder) Provides Insight into the Evolution of Plant Parasitism.</title>
        <authorList>
            <person name="Liu H."/>
        </authorList>
    </citation>
    <scope>NUCLEOTIDE SEQUENCE [LARGE SCALE GENOMIC DNA]</scope>
    <source>
        <strain evidence="4">cv. Yunnan</strain>
        <tissue evidence="3">Vines</tissue>
    </source>
</reference>
<dbReference type="InterPro" id="IPR039146">
    <property type="entry name" value="GPANK1"/>
</dbReference>
<dbReference type="EMBL" id="NQVE01000195">
    <property type="protein sequence ID" value="RAL39993.1"/>
    <property type="molecule type" value="Genomic_DNA"/>
</dbReference>
<accession>A0A328D7R5</accession>
<proteinExistence type="predicted"/>
<evidence type="ECO:0000313" key="3">
    <source>
        <dbReference type="EMBL" id="RAL39993.1"/>
    </source>
</evidence>
<feature type="compositionally biased region" description="Basic and acidic residues" evidence="1">
    <location>
        <begin position="135"/>
        <end position="148"/>
    </location>
</feature>
<name>A0A328D7R5_9ASTE</name>
<evidence type="ECO:0000313" key="4">
    <source>
        <dbReference type="Proteomes" id="UP000249390"/>
    </source>
</evidence>
<dbReference type="PANTHER" id="PTHR20923:SF1">
    <property type="entry name" value="G PATCH DOMAIN AND ANKYRIN REPEAT-CONTAINING PROTEIN 1"/>
    <property type="match status" value="1"/>
</dbReference>
<dbReference type="SMART" id="SM00443">
    <property type="entry name" value="G_patch"/>
    <property type="match status" value="1"/>
</dbReference>
<dbReference type="PANTHER" id="PTHR20923">
    <property type="entry name" value="BAT4 PROTEIN-RELATED"/>
    <property type="match status" value="1"/>
</dbReference>
<dbReference type="InterPro" id="IPR000467">
    <property type="entry name" value="G_patch_dom"/>
</dbReference>
<feature type="compositionally biased region" description="Basic residues" evidence="1">
    <location>
        <begin position="149"/>
        <end position="159"/>
    </location>
</feature>
<dbReference type="PROSITE" id="PS50174">
    <property type="entry name" value="G_PATCH"/>
    <property type="match status" value="1"/>
</dbReference>
<protein>
    <recommendedName>
        <fullName evidence="2">G-patch domain-containing protein</fullName>
    </recommendedName>
</protein>
<dbReference type="Pfam" id="PF01585">
    <property type="entry name" value="G-patch"/>
    <property type="match status" value="1"/>
</dbReference>
<evidence type="ECO:0000259" key="2">
    <source>
        <dbReference type="PROSITE" id="PS50174"/>
    </source>
</evidence>
<organism evidence="3 4">
    <name type="scientific">Cuscuta australis</name>
    <dbReference type="NCBI Taxonomy" id="267555"/>
    <lineage>
        <taxon>Eukaryota</taxon>
        <taxon>Viridiplantae</taxon>
        <taxon>Streptophyta</taxon>
        <taxon>Embryophyta</taxon>
        <taxon>Tracheophyta</taxon>
        <taxon>Spermatophyta</taxon>
        <taxon>Magnoliopsida</taxon>
        <taxon>eudicotyledons</taxon>
        <taxon>Gunneridae</taxon>
        <taxon>Pentapetalae</taxon>
        <taxon>asterids</taxon>
        <taxon>lamiids</taxon>
        <taxon>Solanales</taxon>
        <taxon>Convolvulaceae</taxon>
        <taxon>Cuscuteae</taxon>
        <taxon>Cuscuta</taxon>
        <taxon>Cuscuta subgen. Grammica</taxon>
        <taxon>Cuscuta sect. Cleistogrammica</taxon>
    </lineage>
</organism>
<feature type="domain" description="G-patch" evidence="2">
    <location>
        <begin position="84"/>
        <end position="130"/>
    </location>
</feature>
<sequence length="190" mass="20615">MGSGGYEDTAAPAATGLGCYGGASAPTCTGWLYGDEGGSSTRALGLDARLAMNMEENCANSTMNDHYSRRSSGMDTSISTPIDSSNIGFRLLKKHGWKEGTGLGIAEQGRLEPVEALIKKNKLGLGAEKGKKSKKASEHATSEADGKKEKLKKKTKAATKKMKKMLEMEKRLQETELVRDFYREFWPDNV</sequence>
<feature type="region of interest" description="Disordered" evidence="1">
    <location>
        <begin position="127"/>
        <end position="159"/>
    </location>
</feature>
<keyword evidence="4" id="KW-1185">Reference proteome</keyword>
<evidence type="ECO:0000256" key="1">
    <source>
        <dbReference type="SAM" id="MobiDB-lite"/>
    </source>
</evidence>
<gene>
    <name evidence="3" type="ORF">DM860_008133</name>
</gene>
<dbReference type="AlphaFoldDB" id="A0A328D7R5"/>
<dbReference type="GO" id="GO:0003676">
    <property type="term" value="F:nucleic acid binding"/>
    <property type="evidence" value="ECO:0007669"/>
    <property type="project" value="InterPro"/>
</dbReference>
<dbReference type="Proteomes" id="UP000249390">
    <property type="component" value="Unassembled WGS sequence"/>
</dbReference>
<comment type="caution">
    <text evidence="3">The sequence shown here is derived from an EMBL/GenBank/DDBJ whole genome shotgun (WGS) entry which is preliminary data.</text>
</comment>